<feature type="transmembrane region" description="Helical" evidence="7">
    <location>
        <begin position="322"/>
        <end position="339"/>
    </location>
</feature>
<feature type="transmembrane region" description="Helical" evidence="7">
    <location>
        <begin position="257"/>
        <end position="275"/>
    </location>
</feature>
<comment type="subcellular location">
    <subcellularLocation>
        <location evidence="1">Cell membrane</location>
        <topology evidence="1">Multi-pass membrane protein</topology>
    </subcellularLocation>
</comment>
<proteinExistence type="predicted"/>
<feature type="transmembrane region" description="Helical" evidence="7">
    <location>
        <begin position="222"/>
        <end position="245"/>
    </location>
</feature>
<evidence type="ECO:0000256" key="4">
    <source>
        <dbReference type="ARBA" id="ARBA00022692"/>
    </source>
</evidence>
<dbReference type="Gene3D" id="1.20.1250.20">
    <property type="entry name" value="MFS general substrate transporter like domains"/>
    <property type="match status" value="1"/>
</dbReference>
<keyword evidence="5 7" id="KW-1133">Transmembrane helix</keyword>
<feature type="transmembrane region" description="Helical" evidence="7">
    <location>
        <begin position="42"/>
        <end position="61"/>
    </location>
</feature>
<evidence type="ECO:0000256" key="5">
    <source>
        <dbReference type="ARBA" id="ARBA00022989"/>
    </source>
</evidence>
<name>A0A0D0X1W3_9ACTN</name>
<dbReference type="InterPro" id="IPR010290">
    <property type="entry name" value="TM_effector"/>
</dbReference>
<dbReference type="Pfam" id="PF05977">
    <property type="entry name" value="MFS_3"/>
    <property type="match status" value="1"/>
</dbReference>
<comment type="caution">
    <text evidence="9">The sequence shown here is derived from an EMBL/GenBank/DDBJ whole genome shotgun (WGS) entry which is preliminary data.</text>
</comment>
<keyword evidence="10" id="KW-1185">Reference proteome</keyword>
<dbReference type="InterPro" id="IPR036259">
    <property type="entry name" value="MFS_trans_sf"/>
</dbReference>
<accession>A0A0D0X1W3</accession>
<evidence type="ECO:0000256" key="2">
    <source>
        <dbReference type="ARBA" id="ARBA00022448"/>
    </source>
</evidence>
<protein>
    <recommendedName>
        <fullName evidence="8">Major facilitator superfamily (MFS) profile domain-containing protein</fullName>
    </recommendedName>
</protein>
<feature type="transmembrane region" description="Helical" evidence="7">
    <location>
        <begin position="133"/>
        <end position="151"/>
    </location>
</feature>
<dbReference type="PATRIC" id="fig|47853.6.peg.1078"/>
<evidence type="ECO:0000259" key="8">
    <source>
        <dbReference type="PROSITE" id="PS50850"/>
    </source>
</evidence>
<evidence type="ECO:0000256" key="6">
    <source>
        <dbReference type="ARBA" id="ARBA00023136"/>
    </source>
</evidence>
<keyword evidence="6 7" id="KW-0472">Membrane</keyword>
<dbReference type="InterPro" id="IPR020846">
    <property type="entry name" value="MFS_dom"/>
</dbReference>
<dbReference type="SUPFAM" id="SSF103473">
    <property type="entry name" value="MFS general substrate transporter"/>
    <property type="match status" value="1"/>
</dbReference>
<dbReference type="GO" id="GO:0022857">
    <property type="term" value="F:transmembrane transporter activity"/>
    <property type="evidence" value="ECO:0007669"/>
    <property type="project" value="InterPro"/>
</dbReference>
<evidence type="ECO:0000313" key="9">
    <source>
        <dbReference type="EMBL" id="KIR64929.1"/>
    </source>
</evidence>
<feature type="domain" description="Major facilitator superfamily (MFS) profile" evidence="8">
    <location>
        <begin position="191"/>
        <end position="383"/>
    </location>
</feature>
<reference evidence="9 10" key="1">
    <citation type="submission" date="2015-01" db="EMBL/GenBank/DDBJ databases">
        <title>Sequencing and annotation of Micromonospora carbonacea strain JXNU-1 genome.</title>
        <authorList>
            <person name="Long Z."/>
            <person name="Huang Y."/>
            <person name="Jiang Y."/>
        </authorList>
    </citation>
    <scope>NUCLEOTIDE SEQUENCE [LARGE SCALE GENOMIC DNA]</scope>
    <source>
        <strain evidence="9 10">JXNU-1</strain>
    </source>
</reference>
<evidence type="ECO:0000256" key="7">
    <source>
        <dbReference type="SAM" id="Phobius"/>
    </source>
</evidence>
<keyword evidence="4 7" id="KW-0812">Transmembrane</keyword>
<dbReference type="EMBL" id="JXSX01000001">
    <property type="protein sequence ID" value="KIR64929.1"/>
    <property type="molecule type" value="Genomic_DNA"/>
</dbReference>
<organism evidence="9 10">
    <name type="scientific">Micromonospora haikouensis</name>
    <dbReference type="NCBI Taxonomy" id="686309"/>
    <lineage>
        <taxon>Bacteria</taxon>
        <taxon>Bacillati</taxon>
        <taxon>Actinomycetota</taxon>
        <taxon>Actinomycetes</taxon>
        <taxon>Micromonosporales</taxon>
        <taxon>Micromonosporaceae</taxon>
        <taxon>Micromonospora</taxon>
    </lineage>
</organism>
<dbReference type="AlphaFoldDB" id="A0A0D0X1W3"/>
<feature type="transmembrane region" description="Helical" evidence="7">
    <location>
        <begin position="193"/>
        <end position="216"/>
    </location>
</feature>
<dbReference type="PANTHER" id="PTHR23513">
    <property type="entry name" value="INTEGRAL MEMBRANE EFFLUX PROTEIN-RELATED"/>
    <property type="match status" value="1"/>
</dbReference>
<dbReference type="PROSITE" id="PS50850">
    <property type="entry name" value="MFS"/>
    <property type="match status" value="1"/>
</dbReference>
<evidence type="ECO:0000256" key="3">
    <source>
        <dbReference type="ARBA" id="ARBA00022475"/>
    </source>
</evidence>
<dbReference type="CDD" id="cd06173">
    <property type="entry name" value="MFS_MefA_like"/>
    <property type="match status" value="1"/>
</dbReference>
<feature type="transmembrane region" description="Helical" evidence="7">
    <location>
        <begin position="345"/>
        <end position="362"/>
    </location>
</feature>
<evidence type="ECO:0000313" key="10">
    <source>
        <dbReference type="Proteomes" id="UP000032254"/>
    </source>
</evidence>
<dbReference type="Proteomes" id="UP000032254">
    <property type="component" value="Unassembled WGS sequence"/>
</dbReference>
<feature type="transmembrane region" description="Helical" evidence="7">
    <location>
        <begin position="281"/>
        <end position="302"/>
    </location>
</feature>
<evidence type="ECO:0000256" key="1">
    <source>
        <dbReference type="ARBA" id="ARBA00004651"/>
    </source>
</evidence>
<sequence>MTLTRDPTAIAGLAAMEFVPWILFGPVAGAVVDFVNHRRLMLAVSLVRALVLASVAISIYAGTAELWWLYAAALVIGLGECLYDTASQVAVPQVVSSENLPRANSLLSTAWITCNEFVGPFLGARLFEVARTLPFVLHSAALFLSSALLVGKYPGYSGTQRSDDGPPPKVRRPMAELLADGFRVVRRDPVLRSVILAGAAVAAADSAWYAVLVIYVTEDIGAPASVFGILLAVSSIGGIVGGLVMERAGNRIGDAKALVAATAGIVASQVGLVLATSEFVVGALLVLSSMALAVWNIAAVTIRQRVAPPDTLGRVMGLSRSITSLAAAVSAVLGGVVAATVDVRAAFLLGIPFVLGTSIWAVRRLGARATQAIEPDDHTAGRV</sequence>
<dbReference type="GO" id="GO:0005886">
    <property type="term" value="C:plasma membrane"/>
    <property type="evidence" value="ECO:0007669"/>
    <property type="project" value="UniProtKB-SubCell"/>
</dbReference>
<keyword evidence="3" id="KW-1003">Cell membrane</keyword>
<feature type="transmembrane region" description="Helical" evidence="7">
    <location>
        <begin position="12"/>
        <end position="35"/>
    </location>
</feature>
<dbReference type="PANTHER" id="PTHR23513:SF6">
    <property type="entry name" value="MAJOR FACILITATOR SUPERFAMILY ASSOCIATED DOMAIN-CONTAINING PROTEIN"/>
    <property type="match status" value="1"/>
</dbReference>
<gene>
    <name evidence="9" type="ORF">TK50_05065</name>
</gene>
<keyword evidence="2" id="KW-0813">Transport</keyword>